<comment type="caution">
    <text evidence="3">The sequence shown here is derived from an EMBL/GenBank/DDBJ whole genome shotgun (WGS) entry which is preliminary data.</text>
</comment>
<evidence type="ECO:0000256" key="2">
    <source>
        <dbReference type="HAMAP-Rule" id="MF_00048"/>
    </source>
</evidence>
<dbReference type="NCBIfam" id="NF009150">
    <property type="entry name" value="PRK12497.1-3"/>
    <property type="match status" value="1"/>
</dbReference>
<dbReference type="InterPro" id="IPR011335">
    <property type="entry name" value="Restrct_endonuc-II-like"/>
</dbReference>
<dbReference type="HAMAP" id="MF_00048">
    <property type="entry name" value="UPF0102"/>
    <property type="match status" value="1"/>
</dbReference>
<protein>
    <recommendedName>
        <fullName evidence="2">UPF0102 protein KI810_12150</fullName>
    </recommendedName>
</protein>
<evidence type="ECO:0000256" key="1">
    <source>
        <dbReference type="ARBA" id="ARBA00006738"/>
    </source>
</evidence>
<dbReference type="RefSeq" id="WP_214175812.1">
    <property type="nucleotide sequence ID" value="NZ_JAHCVK010000005.1"/>
</dbReference>
<dbReference type="SUPFAM" id="SSF52980">
    <property type="entry name" value="Restriction endonuclease-like"/>
    <property type="match status" value="1"/>
</dbReference>
<dbReference type="Proteomes" id="UP000756860">
    <property type="component" value="Unassembled WGS sequence"/>
</dbReference>
<dbReference type="InterPro" id="IPR011856">
    <property type="entry name" value="tRNA_endonuc-like_dom_sf"/>
</dbReference>
<sequence length="127" mass="14039">MKGEAGSDNRSVGARGEEVAVAFLKGKKYVILERNFRCKGGEVDIVARDGGTIVFVEVKSRRSESYGPPQLSVTPFKQRQISKAALTWLAKNRQHDASARFDVIAILLLNHQVPAIDHILNAFDLAY</sequence>
<name>A0ABS5SEL8_9BACT</name>
<proteinExistence type="inferred from homology"/>
<dbReference type="Pfam" id="PF02021">
    <property type="entry name" value="UPF0102"/>
    <property type="match status" value="1"/>
</dbReference>
<evidence type="ECO:0000313" key="4">
    <source>
        <dbReference type="Proteomes" id="UP000756860"/>
    </source>
</evidence>
<keyword evidence="4" id="KW-1185">Reference proteome</keyword>
<reference evidence="3 4" key="1">
    <citation type="submission" date="2021-05" db="EMBL/GenBank/DDBJ databases">
        <title>The draft genome of Geobacter luticola JCM 17780.</title>
        <authorList>
            <person name="Xu Z."/>
            <person name="Masuda Y."/>
            <person name="Itoh H."/>
            <person name="Senoo K."/>
        </authorList>
    </citation>
    <scope>NUCLEOTIDE SEQUENCE [LARGE SCALE GENOMIC DNA]</scope>
    <source>
        <strain evidence="3 4">JCM 17780</strain>
    </source>
</reference>
<dbReference type="NCBIfam" id="TIGR00252">
    <property type="entry name" value="YraN family protein"/>
    <property type="match status" value="1"/>
</dbReference>
<dbReference type="InterPro" id="IPR003509">
    <property type="entry name" value="UPF0102_YraN-like"/>
</dbReference>
<dbReference type="EMBL" id="JAHCVK010000005">
    <property type="protein sequence ID" value="MBT0653812.1"/>
    <property type="molecule type" value="Genomic_DNA"/>
</dbReference>
<dbReference type="PANTHER" id="PTHR34039">
    <property type="entry name" value="UPF0102 PROTEIN YRAN"/>
    <property type="match status" value="1"/>
</dbReference>
<gene>
    <name evidence="3" type="ORF">KI810_12150</name>
</gene>
<organism evidence="3 4">
    <name type="scientific">Geomobilimonas luticola</name>
    <dbReference type="NCBI Taxonomy" id="1114878"/>
    <lineage>
        <taxon>Bacteria</taxon>
        <taxon>Pseudomonadati</taxon>
        <taxon>Thermodesulfobacteriota</taxon>
        <taxon>Desulfuromonadia</taxon>
        <taxon>Geobacterales</taxon>
        <taxon>Geobacteraceae</taxon>
        <taxon>Geomobilimonas</taxon>
    </lineage>
</organism>
<evidence type="ECO:0000313" key="3">
    <source>
        <dbReference type="EMBL" id="MBT0653812.1"/>
    </source>
</evidence>
<dbReference type="CDD" id="cd20736">
    <property type="entry name" value="PoNe_Nuclease"/>
    <property type="match status" value="1"/>
</dbReference>
<accession>A0ABS5SEL8</accession>
<dbReference type="PANTHER" id="PTHR34039:SF1">
    <property type="entry name" value="UPF0102 PROTEIN YRAN"/>
    <property type="match status" value="1"/>
</dbReference>
<dbReference type="NCBIfam" id="NF009154">
    <property type="entry name" value="PRK12497.3-3"/>
    <property type="match status" value="1"/>
</dbReference>
<dbReference type="Gene3D" id="3.40.1350.10">
    <property type="match status" value="1"/>
</dbReference>
<comment type="similarity">
    <text evidence="1 2">Belongs to the UPF0102 family.</text>
</comment>
<dbReference type="NCBIfam" id="NF011268">
    <property type="entry name" value="PRK14675.1"/>
    <property type="match status" value="1"/>
</dbReference>